<feature type="repeat" description="WD" evidence="3">
    <location>
        <begin position="111"/>
        <end position="152"/>
    </location>
</feature>
<name>A0A671MH49_9TELE</name>
<evidence type="ECO:0000256" key="1">
    <source>
        <dbReference type="ARBA" id="ARBA00004123"/>
    </source>
</evidence>
<evidence type="ECO:0000313" key="7">
    <source>
        <dbReference type="Proteomes" id="UP000472260"/>
    </source>
</evidence>
<reference evidence="6" key="1">
    <citation type="submission" date="2025-08" db="UniProtKB">
        <authorList>
            <consortium name="Ensembl"/>
        </authorList>
    </citation>
    <scope>IDENTIFICATION</scope>
</reference>
<dbReference type="InterPro" id="IPR001680">
    <property type="entry name" value="WD40_rpt"/>
</dbReference>
<evidence type="ECO:0000313" key="6">
    <source>
        <dbReference type="Ensembl" id="ENSSANP00000031882.1"/>
    </source>
</evidence>
<dbReference type="GO" id="GO:0000462">
    <property type="term" value="P:maturation of SSU-rRNA from tricistronic rRNA transcript (SSU-rRNA, 5.8S rRNA, LSU-rRNA)"/>
    <property type="evidence" value="ECO:0007669"/>
    <property type="project" value="TreeGrafter"/>
</dbReference>
<gene>
    <name evidence="6" type="primary">LOC107654885</name>
</gene>
<accession>A0A671MH49</accession>
<dbReference type="SMART" id="SM00320">
    <property type="entry name" value="WD40"/>
    <property type="match status" value="5"/>
</dbReference>
<feature type="region of interest" description="Disordered" evidence="4">
    <location>
        <begin position="394"/>
        <end position="416"/>
    </location>
</feature>
<dbReference type="Pfam" id="PF00400">
    <property type="entry name" value="WD40"/>
    <property type="match status" value="1"/>
</dbReference>
<evidence type="ECO:0000256" key="4">
    <source>
        <dbReference type="SAM" id="MobiDB-lite"/>
    </source>
</evidence>
<dbReference type="SUPFAM" id="SSF50978">
    <property type="entry name" value="WD40 repeat-like"/>
    <property type="match status" value="1"/>
</dbReference>
<organism evidence="6 7">
    <name type="scientific">Sinocyclocheilus anshuiensis</name>
    <dbReference type="NCBI Taxonomy" id="1608454"/>
    <lineage>
        <taxon>Eukaryota</taxon>
        <taxon>Metazoa</taxon>
        <taxon>Chordata</taxon>
        <taxon>Craniata</taxon>
        <taxon>Vertebrata</taxon>
        <taxon>Euteleostomi</taxon>
        <taxon>Actinopterygii</taxon>
        <taxon>Neopterygii</taxon>
        <taxon>Teleostei</taxon>
        <taxon>Ostariophysi</taxon>
        <taxon>Cypriniformes</taxon>
        <taxon>Cyprinidae</taxon>
        <taxon>Cyprininae</taxon>
        <taxon>Sinocyclocheilus</taxon>
    </lineage>
</organism>
<dbReference type="PANTHER" id="PTHR44267:SF1">
    <property type="entry name" value="WD REPEAT-CONTAINING PROTEIN 43"/>
    <property type="match status" value="1"/>
</dbReference>
<reference evidence="6" key="2">
    <citation type="submission" date="2025-09" db="UniProtKB">
        <authorList>
            <consortium name="Ensembl"/>
        </authorList>
    </citation>
    <scope>IDENTIFICATION</scope>
</reference>
<feature type="compositionally biased region" description="Basic and acidic residues" evidence="4">
    <location>
        <begin position="401"/>
        <end position="416"/>
    </location>
</feature>
<dbReference type="Pfam" id="PF12894">
    <property type="entry name" value="ANAPC4_WD40"/>
    <property type="match status" value="1"/>
</dbReference>
<dbReference type="PANTHER" id="PTHR44267">
    <property type="entry name" value="WD REPEAT-CONTAINING PROTEIN 43"/>
    <property type="match status" value="1"/>
</dbReference>
<keyword evidence="7" id="KW-1185">Reference proteome</keyword>
<feature type="compositionally biased region" description="Acidic residues" evidence="4">
    <location>
        <begin position="564"/>
        <end position="585"/>
    </location>
</feature>
<dbReference type="PROSITE" id="PS50294">
    <property type="entry name" value="WD_REPEATS_REGION"/>
    <property type="match status" value="1"/>
</dbReference>
<feature type="compositionally biased region" description="Acidic residues" evidence="4">
    <location>
        <begin position="646"/>
        <end position="657"/>
    </location>
</feature>
<sequence>MAADGGRAALPCVFSPKSQQFLALCAQDGRLRIWNTDSKTLQQEYVPSAHLSAACTCVTWGPCRADVPQRKRRKCEAGLAPELSDLLALGTAAGSVLIYSTVKGDLHCTLEGGHSGPVNSVQWHPEDSVLYSGSDDTHIAEWDLQTGKVRCKWKADRSAVSSLCISPDGKLLLSAGMTIKMWNLETKEVYRKFTGHSTMVMILCFATTRPPDSNGMYFLSGAAHDRLLSVWQVRSDGKDKNSVVSFTLTDEPQHIDLQTSNCKDEPVRLAVVCKDGQLHLFEHFLNGPCKKPLSPVCSLQVSTMKGDSPVPVPLLAAALCADRQNLMLAYGHHLQPVMEKTVKYSKNLRHICLVRDVHGTLSLSVDTAVSKVKTPVVNKQSKVLVPGLPGHKAPIKLTPNEAEKRKKEDSTTEERLEQIELSVGGRDAGKGTSSLQTDSFAVLLVQGLESKDQRILTKIFQTKKEMLIKNTVARLPPQAVLPLLEEYIIFLGFLIWSVRLVSPQLPDLVSQLGSIYHMIESRVKLYQQLTRLHGKLYLLMTQVATNNSAKNVGNISHKAKLVYEEESSDEDEGSRDEGRPEDDSDVRDALNSCCLCNVLLRDCSNVDLTFQNWEEDEAAMELTEDKKNHKDEEDDMNDESKANGDSDLDPENESEEE</sequence>
<evidence type="ECO:0000259" key="5">
    <source>
        <dbReference type="Pfam" id="PF12894"/>
    </source>
</evidence>
<dbReference type="Gene3D" id="2.130.10.10">
    <property type="entry name" value="YVTN repeat-like/Quinoprotein amine dehydrogenase"/>
    <property type="match status" value="2"/>
</dbReference>
<dbReference type="InterPro" id="IPR015943">
    <property type="entry name" value="WD40/YVTN_repeat-like_dom_sf"/>
</dbReference>
<feature type="region of interest" description="Disordered" evidence="4">
    <location>
        <begin position="561"/>
        <end position="586"/>
    </location>
</feature>
<dbReference type="Proteomes" id="UP000472260">
    <property type="component" value="Unassembled WGS sequence"/>
</dbReference>
<dbReference type="AlphaFoldDB" id="A0A671MH49"/>
<dbReference type="InterPro" id="IPR024977">
    <property type="entry name" value="Apc4-like_WD40_dom"/>
</dbReference>
<comment type="subcellular location">
    <subcellularLocation>
        <location evidence="1">Nucleus</location>
    </subcellularLocation>
</comment>
<dbReference type="GO" id="GO:0005730">
    <property type="term" value="C:nucleolus"/>
    <property type="evidence" value="ECO:0007669"/>
    <property type="project" value="TreeGrafter"/>
</dbReference>
<evidence type="ECO:0000256" key="3">
    <source>
        <dbReference type="PROSITE-ProRule" id="PRU00221"/>
    </source>
</evidence>
<keyword evidence="2" id="KW-0539">Nucleus</keyword>
<dbReference type="PROSITE" id="PS50082">
    <property type="entry name" value="WD_REPEATS_2"/>
    <property type="match status" value="1"/>
</dbReference>
<protein>
    <submittedName>
        <fullName evidence="6">WD repeat-containing protein 43-like</fullName>
    </submittedName>
</protein>
<feature type="region of interest" description="Disordered" evidence="4">
    <location>
        <begin position="621"/>
        <end position="657"/>
    </location>
</feature>
<proteinExistence type="predicted"/>
<evidence type="ECO:0000256" key="2">
    <source>
        <dbReference type="ARBA" id="ARBA00023242"/>
    </source>
</evidence>
<dbReference type="InterPro" id="IPR036322">
    <property type="entry name" value="WD40_repeat_dom_sf"/>
</dbReference>
<feature type="domain" description="Anaphase-promoting complex subunit 4-like WD40" evidence="5">
    <location>
        <begin position="84"/>
        <end position="162"/>
    </location>
</feature>
<dbReference type="InterPro" id="IPR052414">
    <property type="entry name" value="U3_snoRNA-assoc_WDR"/>
</dbReference>
<dbReference type="Ensembl" id="ENSSANT00000033943.1">
    <property type="protein sequence ID" value="ENSSANP00000031882.1"/>
    <property type="gene ID" value="ENSSANG00000016182.1"/>
</dbReference>
<keyword evidence="3" id="KW-0853">WD repeat</keyword>